<dbReference type="PANTHER" id="PTHR30037:SF4">
    <property type="entry name" value="DNA-3-METHYLADENINE GLYCOSYLASE I"/>
    <property type="match status" value="1"/>
</dbReference>
<gene>
    <name evidence="1" type="ORF">UFOPK1722_00604</name>
</gene>
<sequence length="207" mass="23483">MSEKPRCGWSLGSASMREYHDVEWGFPTGDDVGLFEKINLEGFQSGLSWKTVLDKRADFRRVFHGFDIARVARMGERDVVRLLGDASIIRHRGKIESTINNARRCLELVEEKGSLAAHIWSFEPPRRPVAPTTAEVSTFVTAPESVALSKDLKKRGWSFVGPTTMYAFMQSMGLVNDHDEACHVWPTAEKARKRFRIDGRSRRDLGE</sequence>
<dbReference type="InterPro" id="IPR005019">
    <property type="entry name" value="Adenine_glyco"/>
</dbReference>
<dbReference type="GO" id="GO:0008725">
    <property type="term" value="F:DNA-3-methyladenine glycosylase activity"/>
    <property type="evidence" value="ECO:0007669"/>
    <property type="project" value="InterPro"/>
</dbReference>
<evidence type="ECO:0000313" key="1">
    <source>
        <dbReference type="EMBL" id="CAB4574549.1"/>
    </source>
</evidence>
<dbReference type="InterPro" id="IPR052891">
    <property type="entry name" value="DNA-3mA_glycosylase"/>
</dbReference>
<name>A0A6J6EGG7_9ZZZZ</name>
<organism evidence="1">
    <name type="scientific">freshwater metagenome</name>
    <dbReference type="NCBI Taxonomy" id="449393"/>
    <lineage>
        <taxon>unclassified sequences</taxon>
        <taxon>metagenomes</taxon>
        <taxon>ecological metagenomes</taxon>
    </lineage>
</organism>
<reference evidence="1" key="1">
    <citation type="submission" date="2020-05" db="EMBL/GenBank/DDBJ databases">
        <authorList>
            <person name="Chiriac C."/>
            <person name="Salcher M."/>
            <person name="Ghai R."/>
            <person name="Kavagutti S V."/>
        </authorList>
    </citation>
    <scope>NUCLEOTIDE SEQUENCE</scope>
</reference>
<dbReference type="AlphaFoldDB" id="A0A6J6EGG7"/>
<accession>A0A6J6EGG7</accession>
<dbReference type="Gene3D" id="1.10.340.30">
    <property type="entry name" value="Hypothetical protein, domain 2"/>
    <property type="match status" value="1"/>
</dbReference>
<protein>
    <submittedName>
        <fullName evidence="1">Unannotated protein</fullName>
    </submittedName>
</protein>
<dbReference type="EMBL" id="CAEZTS010000038">
    <property type="protein sequence ID" value="CAB4574549.1"/>
    <property type="molecule type" value="Genomic_DNA"/>
</dbReference>
<dbReference type="InterPro" id="IPR011257">
    <property type="entry name" value="DNA_glycosylase"/>
</dbReference>
<dbReference type="SUPFAM" id="SSF48150">
    <property type="entry name" value="DNA-glycosylase"/>
    <property type="match status" value="1"/>
</dbReference>
<dbReference type="Pfam" id="PF03352">
    <property type="entry name" value="Adenine_glyco"/>
    <property type="match status" value="1"/>
</dbReference>
<dbReference type="GO" id="GO:0006284">
    <property type="term" value="P:base-excision repair"/>
    <property type="evidence" value="ECO:0007669"/>
    <property type="project" value="InterPro"/>
</dbReference>
<proteinExistence type="predicted"/>
<dbReference type="PANTHER" id="PTHR30037">
    <property type="entry name" value="DNA-3-METHYLADENINE GLYCOSYLASE 1"/>
    <property type="match status" value="1"/>
</dbReference>